<dbReference type="SUPFAM" id="SSF55729">
    <property type="entry name" value="Acyl-CoA N-acyltransferases (Nat)"/>
    <property type="match status" value="1"/>
</dbReference>
<dbReference type="PANTHER" id="PTHR20958">
    <property type="entry name" value="GLYCINE N-ACYLTRANSFERASE-LIKE PROTEIN"/>
    <property type="match status" value="1"/>
</dbReference>
<dbReference type="CDD" id="cd04301">
    <property type="entry name" value="NAT_SF"/>
    <property type="match status" value="1"/>
</dbReference>
<name>A0AAN5C9K1_9BILA</name>
<dbReference type="GO" id="GO:0016747">
    <property type="term" value="F:acyltransferase activity, transferring groups other than amino-acyl groups"/>
    <property type="evidence" value="ECO:0007669"/>
    <property type="project" value="InterPro"/>
</dbReference>
<feature type="non-terminal residue" evidence="2">
    <location>
        <position position="309"/>
    </location>
</feature>
<evidence type="ECO:0000313" key="3">
    <source>
        <dbReference type="Proteomes" id="UP001328107"/>
    </source>
</evidence>
<dbReference type="PROSITE" id="PS51186">
    <property type="entry name" value="GNAT"/>
    <property type="match status" value="1"/>
</dbReference>
<evidence type="ECO:0000259" key="1">
    <source>
        <dbReference type="PROSITE" id="PS51186"/>
    </source>
</evidence>
<dbReference type="Pfam" id="PF08445">
    <property type="entry name" value="FR47"/>
    <property type="match status" value="1"/>
</dbReference>
<dbReference type="InterPro" id="IPR013653">
    <property type="entry name" value="GCN5-like_dom"/>
</dbReference>
<keyword evidence="3" id="KW-1185">Reference proteome</keyword>
<gene>
    <name evidence="2" type="ORF">PMAYCL1PPCAC_04114</name>
</gene>
<accession>A0AAN5C9K1</accession>
<feature type="domain" description="N-acetyltransferase" evidence="1">
    <location>
        <begin position="167"/>
        <end position="294"/>
    </location>
</feature>
<reference evidence="3" key="1">
    <citation type="submission" date="2022-10" db="EMBL/GenBank/DDBJ databases">
        <title>Genome assembly of Pristionchus species.</title>
        <authorList>
            <person name="Yoshida K."/>
            <person name="Sommer R.J."/>
        </authorList>
    </citation>
    <scope>NUCLEOTIDE SEQUENCE [LARGE SCALE GENOMIC DNA]</scope>
    <source>
        <strain evidence="3">RS5460</strain>
    </source>
</reference>
<protein>
    <recommendedName>
        <fullName evidence="1">N-acetyltransferase domain-containing protein</fullName>
    </recommendedName>
</protein>
<dbReference type="InterPro" id="IPR016181">
    <property type="entry name" value="Acyl_CoA_acyltransferase"/>
</dbReference>
<dbReference type="Proteomes" id="UP001328107">
    <property type="component" value="Unassembled WGS sequence"/>
</dbReference>
<organism evidence="2 3">
    <name type="scientific">Pristionchus mayeri</name>
    <dbReference type="NCBI Taxonomy" id="1317129"/>
    <lineage>
        <taxon>Eukaryota</taxon>
        <taxon>Metazoa</taxon>
        <taxon>Ecdysozoa</taxon>
        <taxon>Nematoda</taxon>
        <taxon>Chromadorea</taxon>
        <taxon>Rhabditida</taxon>
        <taxon>Rhabditina</taxon>
        <taxon>Diplogasteromorpha</taxon>
        <taxon>Diplogasteroidea</taxon>
        <taxon>Neodiplogasteridae</taxon>
        <taxon>Pristionchus</taxon>
    </lineage>
</organism>
<dbReference type="Gene3D" id="3.40.630.30">
    <property type="match status" value="1"/>
</dbReference>
<dbReference type="PANTHER" id="PTHR20958:SF6">
    <property type="entry name" value="GLYCINE N-ACYLTRANSFERASE-LIKE PROTEIN"/>
    <property type="match status" value="1"/>
</dbReference>
<evidence type="ECO:0000313" key="2">
    <source>
        <dbReference type="EMBL" id="GMR33919.1"/>
    </source>
</evidence>
<dbReference type="EMBL" id="BTRK01000001">
    <property type="protein sequence ID" value="GMR33919.1"/>
    <property type="molecule type" value="Genomic_DNA"/>
</dbReference>
<sequence length="309" mass="35226">MTLRHYKTPEELQELLDSEIKGEKAELPANNFLENSLRIAIAGEFTATELKVYGYPEVNPQYLFLVEYSKLQFPYLHVRAPLNGHKLDLLEESAPLIISKIAHLLAKHGKLLVVGDAESCDICYRHLCTVTGEKYQTSPVSPTCACGMFYMTPSQKEAVLAENFTVPEGFSLEPVDVDRDGETIHRLWKNGISAGITKNRLRYLPSLCARTTEGEIAGWVMAARFGQISNLFVMPEYRSHGLGKALEISEAKEFARRGMRVFKYVEKSNTSVYEGTLRSPFWTLWTTEDEDNNETKTPNLHYFRRYERV</sequence>
<dbReference type="InterPro" id="IPR000182">
    <property type="entry name" value="GNAT_dom"/>
</dbReference>
<dbReference type="InterPro" id="IPR053225">
    <property type="entry name" value="Acyl-CoA_N-acyltransferase"/>
</dbReference>
<proteinExistence type="predicted"/>
<comment type="caution">
    <text evidence="2">The sequence shown here is derived from an EMBL/GenBank/DDBJ whole genome shotgun (WGS) entry which is preliminary data.</text>
</comment>
<dbReference type="AlphaFoldDB" id="A0AAN5C9K1"/>